<feature type="binding site" evidence="7">
    <location>
        <begin position="157"/>
        <end position="161"/>
    </location>
    <ligand>
        <name>cyanocob(III)alamin</name>
        <dbReference type="ChEBI" id="CHEBI:17439"/>
    </ligand>
</feature>
<name>A0A8C1R408_CYPCA</name>
<keyword evidence="8" id="KW-1015">Disulfide bond</keyword>
<dbReference type="Ensembl" id="ENSCCRT00010094992.1">
    <property type="protein sequence ID" value="ENSCCRP00010085625.1"/>
    <property type="gene ID" value="ENSCCRG00010037394.1"/>
</dbReference>
<dbReference type="GO" id="GO:0006824">
    <property type="term" value="P:cobalt ion transport"/>
    <property type="evidence" value="ECO:0007669"/>
    <property type="project" value="UniProtKB-KW"/>
</dbReference>
<evidence type="ECO:0000256" key="6">
    <source>
        <dbReference type="ARBA" id="ARBA00023285"/>
    </source>
</evidence>
<dbReference type="GO" id="GO:0015889">
    <property type="term" value="P:cobalamin transport"/>
    <property type="evidence" value="ECO:0007669"/>
    <property type="project" value="InterPro"/>
</dbReference>
<dbReference type="InterPro" id="IPR051588">
    <property type="entry name" value="Cobalamin_Transport"/>
</dbReference>
<dbReference type="PANTHER" id="PTHR10559:SF18">
    <property type="entry name" value="TRANSCOBALAMIN II"/>
    <property type="match status" value="1"/>
</dbReference>
<dbReference type="InterPro" id="IPR027954">
    <property type="entry name" value="Transcobalamin-like_C"/>
</dbReference>
<dbReference type="GO" id="GO:0005615">
    <property type="term" value="C:extracellular space"/>
    <property type="evidence" value="ECO:0007669"/>
    <property type="project" value="TreeGrafter"/>
</dbReference>
<evidence type="ECO:0000256" key="5">
    <source>
        <dbReference type="ARBA" id="ARBA00022729"/>
    </source>
</evidence>
<keyword evidence="4" id="KW-0964">Secreted</keyword>
<reference evidence="11" key="1">
    <citation type="submission" date="2025-08" db="UniProtKB">
        <authorList>
            <consortium name="Ensembl"/>
        </authorList>
    </citation>
    <scope>IDENTIFICATION</scope>
</reference>
<feature type="binding site" evidence="7">
    <location>
        <position position="437"/>
    </location>
    <ligand>
        <name>cyanocob(III)alamin</name>
        <dbReference type="ChEBI" id="CHEBI:17439"/>
    </ligand>
</feature>
<dbReference type="Pfam" id="PF01122">
    <property type="entry name" value="Cobalamin_bind"/>
    <property type="match status" value="1"/>
</dbReference>
<feature type="signal peptide" evidence="9">
    <location>
        <begin position="1"/>
        <end position="29"/>
    </location>
</feature>
<evidence type="ECO:0000313" key="11">
    <source>
        <dbReference type="Ensembl" id="ENSCCRP00010085625.1"/>
    </source>
</evidence>
<feature type="disulfide bond" evidence="8">
    <location>
        <begin position="170"/>
        <end position="213"/>
    </location>
</feature>
<keyword evidence="3" id="KW-0171">Cobalt transport</keyword>
<protein>
    <submittedName>
        <fullName evidence="11">Transcobalamin II</fullName>
    </submittedName>
</protein>
<feature type="binding site" evidence="7">
    <location>
        <position position="250"/>
    </location>
    <ligand>
        <name>cyanocob(III)alamin</name>
        <dbReference type="ChEBI" id="CHEBI:17439"/>
    </ligand>
</feature>
<dbReference type="Proteomes" id="UP000694427">
    <property type="component" value="Unplaced"/>
</dbReference>
<evidence type="ECO:0000313" key="12">
    <source>
        <dbReference type="Proteomes" id="UP000694427"/>
    </source>
</evidence>
<organism evidence="11 12">
    <name type="scientific">Cyprinus carpio</name>
    <name type="common">Common carp</name>
    <dbReference type="NCBI Taxonomy" id="7962"/>
    <lineage>
        <taxon>Eukaryota</taxon>
        <taxon>Metazoa</taxon>
        <taxon>Chordata</taxon>
        <taxon>Craniata</taxon>
        <taxon>Vertebrata</taxon>
        <taxon>Euteleostomi</taxon>
        <taxon>Actinopterygii</taxon>
        <taxon>Neopterygii</taxon>
        <taxon>Teleostei</taxon>
        <taxon>Ostariophysi</taxon>
        <taxon>Cypriniformes</taxon>
        <taxon>Cyprinidae</taxon>
        <taxon>Cyprininae</taxon>
        <taxon>Cyprinus</taxon>
    </lineage>
</organism>
<keyword evidence="3" id="KW-0813">Transport</keyword>
<keyword evidence="5 9" id="KW-0732">Signal</keyword>
<reference evidence="11" key="2">
    <citation type="submission" date="2025-09" db="UniProtKB">
        <authorList>
            <consortium name="Ensembl"/>
        </authorList>
    </citation>
    <scope>IDENTIFICATION</scope>
</reference>
<comment type="subcellular location">
    <subcellularLocation>
        <location evidence="1">Secreted</location>
    </subcellularLocation>
</comment>
<dbReference type="GO" id="GO:0031419">
    <property type="term" value="F:cobalamin binding"/>
    <property type="evidence" value="ECO:0007669"/>
    <property type="project" value="InterPro"/>
</dbReference>
<evidence type="ECO:0000256" key="7">
    <source>
        <dbReference type="PIRSR" id="PIRSR602157-1"/>
    </source>
</evidence>
<dbReference type="AlphaFoldDB" id="A0A8C1R408"/>
<sequence length="437" mass="48464">MLIRILISCRSCSQITLVIVSVLLALAAGKPCASDHEALLLSLNKQLLRSVDTKDTLPNPSVHIALRLSKKHNLAKESEYLNRLKAEFHDDIEKSLRNSELVVGRLALYILALKSSCHDLESVHLTHNEIKESLLIHLKKEMEEEKQNIAFGHRPKTNYYQYSLGILALCVSSVRVNTHVSQKLIHAVEHRQIKHGESLCVDSHAMAGMALQCLKDEGTAVKNTAELDRALATIKQRLLDSKRADGHMGNEFSTGLAVQALMAMGSQMEECGSAMEALRADVKKGTYHNPMAVSQVLPALYQRTYLQLKSQECRNEDDTLTVDADSASEVLPSHGQVSLQVEVIKSNGASSVFSIHVPTGSSLFEALKLLQDKQTGFTFSTEDSLWGPFLSVVNEEQARQTDRRYWQLSSDGNSLTQGIKDYKIDSAQNINIKNTGY</sequence>
<dbReference type="FunFam" id="1.50.10.20:FF:000061">
    <property type="entry name" value="Transcobalamin II"/>
    <property type="match status" value="1"/>
</dbReference>
<dbReference type="InterPro" id="IPR002157">
    <property type="entry name" value="Cbl-bd_prot"/>
</dbReference>
<accession>A0A8C1R408</accession>
<evidence type="ECO:0000256" key="2">
    <source>
        <dbReference type="ARBA" id="ARBA00006449"/>
    </source>
</evidence>
<feature type="binding site" evidence="7">
    <location>
        <position position="415"/>
    </location>
    <ligand>
        <name>cyanocob(III)alamin</name>
        <dbReference type="ChEBI" id="CHEBI:17439"/>
    </ligand>
</feature>
<evidence type="ECO:0000256" key="4">
    <source>
        <dbReference type="ARBA" id="ARBA00022525"/>
    </source>
</evidence>
<keyword evidence="12" id="KW-1185">Reference proteome</keyword>
<feature type="chain" id="PRO_5034220358" evidence="9">
    <location>
        <begin position="30"/>
        <end position="437"/>
    </location>
</feature>
<evidence type="ECO:0000256" key="1">
    <source>
        <dbReference type="ARBA" id="ARBA00004613"/>
    </source>
</evidence>
<feature type="binding site" evidence="7">
    <location>
        <position position="295"/>
    </location>
    <ligand>
        <name>cyanocob(III)alamin</name>
        <dbReference type="ChEBI" id="CHEBI:17439"/>
    </ligand>
</feature>
<feature type="binding site" evidence="7">
    <location>
        <begin position="406"/>
        <end position="408"/>
    </location>
    <ligand>
        <name>cyanocob(III)alamin</name>
        <dbReference type="ChEBI" id="CHEBI:17439"/>
    </ligand>
</feature>
<feature type="domain" description="Transcobalamin-like C-terminal" evidence="10">
    <location>
        <begin position="360"/>
        <end position="435"/>
    </location>
</feature>
<dbReference type="Gene3D" id="2.170.130.30">
    <property type="match status" value="1"/>
</dbReference>
<proteinExistence type="inferred from homology"/>
<feature type="binding site" evidence="7">
    <location>
        <position position="202"/>
    </location>
    <ligand>
        <name>cyanocob(III)alamin</name>
        <dbReference type="ChEBI" id="CHEBI:17439"/>
    </ligand>
</feature>
<evidence type="ECO:0000259" key="10">
    <source>
        <dbReference type="Pfam" id="PF14478"/>
    </source>
</evidence>
<comment type="similarity">
    <text evidence="2">Belongs to the eukaryotic cobalamin transport proteins family.</text>
</comment>
<evidence type="ECO:0000256" key="8">
    <source>
        <dbReference type="PIRSR" id="PIRSR602157-2"/>
    </source>
</evidence>
<dbReference type="PANTHER" id="PTHR10559">
    <property type="entry name" value="TRANSCOBALAMIN-1/GASTRIC INTRINSIC FACTOR"/>
    <property type="match status" value="1"/>
</dbReference>
<evidence type="ECO:0000256" key="3">
    <source>
        <dbReference type="ARBA" id="ARBA00022426"/>
    </source>
</evidence>
<keyword evidence="3" id="KW-0406">Ion transport</keyword>
<keyword evidence="6 7" id="KW-0170">Cobalt</keyword>
<evidence type="ECO:0000256" key="9">
    <source>
        <dbReference type="SAM" id="SignalP"/>
    </source>
</evidence>
<dbReference type="Pfam" id="PF14478">
    <property type="entry name" value="DUF4430"/>
    <property type="match status" value="1"/>
</dbReference>
<dbReference type="Gene3D" id="1.50.10.20">
    <property type="match status" value="1"/>
</dbReference>